<dbReference type="SUPFAM" id="SSF56954">
    <property type="entry name" value="Outer membrane efflux proteins (OEP)"/>
    <property type="match status" value="1"/>
</dbReference>
<protein>
    <recommendedName>
        <fullName evidence="4">TolC family protein</fullName>
    </recommendedName>
</protein>
<dbReference type="AlphaFoldDB" id="A0A0F9Z1U2"/>
<dbReference type="PANTHER" id="PTHR30203:SF30">
    <property type="entry name" value="OUTER MEMBRANE PROTEIN-RELATED"/>
    <property type="match status" value="1"/>
</dbReference>
<reference evidence="3" key="1">
    <citation type="journal article" date="2015" name="Nature">
        <title>Complex archaea that bridge the gap between prokaryotes and eukaryotes.</title>
        <authorList>
            <person name="Spang A."/>
            <person name="Saw J.H."/>
            <person name="Jorgensen S.L."/>
            <person name="Zaremba-Niedzwiedzka K."/>
            <person name="Martijn J."/>
            <person name="Lind A.E."/>
            <person name="van Eijk R."/>
            <person name="Schleper C."/>
            <person name="Guy L."/>
            <person name="Ettema T.J."/>
        </authorList>
    </citation>
    <scope>NUCLEOTIDE SEQUENCE</scope>
</reference>
<feature type="coiled-coil region" evidence="1">
    <location>
        <begin position="498"/>
        <end position="525"/>
    </location>
</feature>
<dbReference type="GO" id="GO:0015562">
    <property type="term" value="F:efflux transmembrane transporter activity"/>
    <property type="evidence" value="ECO:0007669"/>
    <property type="project" value="InterPro"/>
</dbReference>
<evidence type="ECO:0000256" key="2">
    <source>
        <dbReference type="SAM" id="MobiDB-lite"/>
    </source>
</evidence>
<dbReference type="PROSITE" id="PS51257">
    <property type="entry name" value="PROKAR_LIPOPROTEIN"/>
    <property type="match status" value="1"/>
</dbReference>
<dbReference type="InterPro" id="IPR010131">
    <property type="entry name" value="MdtP/NodT-like"/>
</dbReference>
<keyword evidence="1" id="KW-0175">Coiled coil</keyword>
<dbReference type="Gene3D" id="1.20.1600.10">
    <property type="entry name" value="Outer membrane efflux proteins (OEP)"/>
    <property type="match status" value="1"/>
</dbReference>
<proteinExistence type="predicted"/>
<evidence type="ECO:0000256" key="1">
    <source>
        <dbReference type="SAM" id="Coils"/>
    </source>
</evidence>
<dbReference type="Pfam" id="PF02321">
    <property type="entry name" value="OEP"/>
    <property type="match status" value="1"/>
</dbReference>
<evidence type="ECO:0008006" key="4">
    <source>
        <dbReference type="Google" id="ProtNLM"/>
    </source>
</evidence>
<sequence length="622" mass="69395">MTVDARHRLTLRIALGLCLCLAAGCSPSFYRREADKAAINIIQNEQAKALGRTGAFEIELPIDTLRRRLLLGQDLPRTGRASLGTDQLERIQNWPEKDYPPTGDEPGDTPTTQPGVIKLALVDALQVAASNTREYQTRKEDVYRAALDLDLENDAFRHTFAGAMEMTHKRDLTEGSTLRGNEYTSSIDWTKKFKTGAEITASIAIDLVKLLSPSRESSTGILADVSITIPLMKDAGWQIVTEPMTQAQRNVIYVLRTLERFRRTLAVRVATDYLSVLQQMDVVENEKNNYVRLLTGTRRVRRLSQAGRMPEIQVDQARQDALRARDRWIGARQLYAQRLDQFKITLGLPTDSLIELDRSELDRLAETAQHRMPGSPPDTSATTQPADADAPVDLDVPSRVGGGPLELPPEEAVLIALEYRLDLQTSVWRVADAQRRIVVAANALEMGLALTAGGVAGGSRSLGSATSPNARLRPEHGVYTFGLLLDLPLERTDEQNAYRDAYITLERAVRSVQELEDQIKLDIRNELRQLLRARESFQIQAKSVTVAQRRVESTALFLQAGRAEVRDVLEAQESLVSAQNALTAALVNYRVAELELQRDMGVLQINDEGLWHEYRPDDDNSE</sequence>
<name>A0A0F9Z1U2_9ZZZZ</name>
<dbReference type="EMBL" id="LAZR01000003">
    <property type="protein sequence ID" value="KKO11064.1"/>
    <property type="molecule type" value="Genomic_DNA"/>
</dbReference>
<organism evidence="3">
    <name type="scientific">marine sediment metagenome</name>
    <dbReference type="NCBI Taxonomy" id="412755"/>
    <lineage>
        <taxon>unclassified sequences</taxon>
        <taxon>metagenomes</taxon>
        <taxon>ecological metagenomes</taxon>
    </lineage>
</organism>
<feature type="region of interest" description="Disordered" evidence="2">
    <location>
        <begin position="369"/>
        <end position="390"/>
    </location>
</feature>
<evidence type="ECO:0000313" key="3">
    <source>
        <dbReference type="EMBL" id="KKO11064.1"/>
    </source>
</evidence>
<dbReference type="InterPro" id="IPR003423">
    <property type="entry name" value="OMP_efflux"/>
</dbReference>
<comment type="caution">
    <text evidence="3">The sequence shown here is derived from an EMBL/GenBank/DDBJ whole genome shotgun (WGS) entry which is preliminary data.</text>
</comment>
<accession>A0A0F9Z1U2</accession>
<dbReference type="PANTHER" id="PTHR30203">
    <property type="entry name" value="OUTER MEMBRANE CATION EFFLUX PROTEIN"/>
    <property type="match status" value="1"/>
</dbReference>
<gene>
    <name evidence="3" type="ORF">LCGC14_0015400</name>
</gene>